<dbReference type="Pfam" id="PF02518">
    <property type="entry name" value="HATPase_c"/>
    <property type="match status" value="1"/>
</dbReference>
<evidence type="ECO:0000256" key="6">
    <source>
        <dbReference type="ARBA" id="ARBA00022777"/>
    </source>
</evidence>
<dbReference type="InterPro" id="IPR001789">
    <property type="entry name" value="Sig_transdc_resp-reg_receiver"/>
</dbReference>
<evidence type="ECO:0000256" key="10">
    <source>
        <dbReference type="ARBA" id="ARBA00023125"/>
    </source>
</evidence>
<dbReference type="SUPFAM" id="SSF52172">
    <property type="entry name" value="CheY-like"/>
    <property type="match status" value="1"/>
</dbReference>
<protein>
    <recommendedName>
        <fullName evidence="2">histidine kinase</fullName>
        <ecNumber evidence="2">2.7.13.3</ecNumber>
    </recommendedName>
</protein>
<dbReference type="SUPFAM" id="SSF46689">
    <property type="entry name" value="Homeodomain-like"/>
    <property type="match status" value="1"/>
</dbReference>
<dbReference type="Gene3D" id="2.130.10.10">
    <property type="entry name" value="YVTN repeat-like/Quinoprotein amine dehydrogenase"/>
    <property type="match status" value="2"/>
</dbReference>
<dbReference type="InterPro" id="IPR013783">
    <property type="entry name" value="Ig-like_fold"/>
</dbReference>
<keyword evidence="5" id="KW-0547">Nucleotide-binding</keyword>
<dbReference type="InterPro" id="IPR011110">
    <property type="entry name" value="Reg_prop"/>
</dbReference>
<keyword evidence="4" id="KW-0808">Transferase</keyword>
<dbReference type="Pfam" id="PF12833">
    <property type="entry name" value="HTH_18"/>
    <property type="match status" value="1"/>
</dbReference>
<dbReference type="SMART" id="SM00342">
    <property type="entry name" value="HTH_ARAC"/>
    <property type="match status" value="1"/>
</dbReference>
<evidence type="ECO:0000259" key="16">
    <source>
        <dbReference type="PROSITE" id="PS50109"/>
    </source>
</evidence>
<evidence type="ECO:0000256" key="8">
    <source>
        <dbReference type="ARBA" id="ARBA00023012"/>
    </source>
</evidence>
<dbReference type="InterPro" id="IPR018060">
    <property type="entry name" value="HTH_AraC"/>
</dbReference>
<evidence type="ECO:0000256" key="13">
    <source>
        <dbReference type="SAM" id="Phobius"/>
    </source>
</evidence>
<dbReference type="EC" id="2.7.13.3" evidence="2"/>
<accession>A0A1M5FL49</accession>
<dbReference type="OrthoDB" id="9797097at2"/>
<evidence type="ECO:0000259" key="15">
    <source>
        <dbReference type="PROSITE" id="PS01124"/>
    </source>
</evidence>
<dbReference type="InterPro" id="IPR015943">
    <property type="entry name" value="WD40/YVTN_repeat-like_dom_sf"/>
</dbReference>
<dbReference type="Pfam" id="PF07495">
    <property type="entry name" value="Y_Y_Y"/>
    <property type="match status" value="1"/>
</dbReference>
<evidence type="ECO:0000256" key="4">
    <source>
        <dbReference type="ARBA" id="ARBA00022679"/>
    </source>
</evidence>
<dbReference type="Gene3D" id="3.30.565.10">
    <property type="entry name" value="Histidine kinase-like ATPase, C-terminal domain"/>
    <property type="match status" value="1"/>
</dbReference>
<feature type="chain" id="PRO_5012861200" description="histidine kinase" evidence="14">
    <location>
        <begin position="20"/>
        <end position="1341"/>
    </location>
</feature>
<evidence type="ECO:0000313" key="19">
    <source>
        <dbReference type="Proteomes" id="UP000184164"/>
    </source>
</evidence>
<organism evidence="18 19">
    <name type="scientific">Mariniphaga anaerophila</name>
    <dbReference type="NCBI Taxonomy" id="1484053"/>
    <lineage>
        <taxon>Bacteria</taxon>
        <taxon>Pseudomonadati</taxon>
        <taxon>Bacteroidota</taxon>
        <taxon>Bacteroidia</taxon>
        <taxon>Marinilabiliales</taxon>
        <taxon>Prolixibacteraceae</taxon>
        <taxon>Mariniphaga</taxon>
    </lineage>
</organism>
<evidence type="ECO:0000256" key="3">
    <source>
        <dbReference type="ARBA" id="ARBA00022553"/>
    </source>
</evidence>
<dbReference type="SUPFAM" id="SSF47384">
    <property type="entry name" value="Homodimeric domain of signal transducing histidine kinase"/>
    <property type="match status" value="1"/>
</dbReference>
<dbReference type="Pfam" id="PF00512">
    <property type="entry name" value="HisKA"/>
    <property type="match status" value="1"/>
</dbReference>
<dbReference type="InterPro" id="IPR011123">
    <property type="entry name" value="Y_Y_Y"/>
</dbReference>
<keyword evidence="9" id="KW-0805">Transcription regulation</keyword>
<keyword evidence="19" id="KW-1185">Reference proteome</keyword>
<dbReference type="InterPro" id="IPR009057">
    <property type="entry name" value="Homeodomain-like_sf"/>
</dbReference>
<evidence type="ECO:0000256" key="5">
    <source>
        <dbReference type="ARBA" id="ARBA00022741"/>
    </source>
</evidence>
<dbReference type="SUPFAM" id="SSF55874">
    <property type="entry name" value="ATPase domain of HSP90 chaperone/DNA topoisomerase II/histidine kinase"/>
    <property type="match status" value="1"/>
</dbReference>
<dbReference type="InterPro" id="IPR011006">
    <property type="entry name" value="CheY-like_superfamily"/>
</dbReference>
<dbReference type="EMBL" id="FQUM01000013">
    <property type="protein sequence ID" value="SHF92215.1"/>
    <property type="molecule type" value="Genomic_DNA"/>
</dbReference>
<keyword evidence="11" id="KW-0804">Transcription</keyword>
<dbReference type="InterPro" id="IPR036890">
    <property type="entry name" value="HATPase_C_sf"/>
</dbReference>
<keyword evidence="8" id="KW-0902">Two-component regulatory system</keyword>
<dbReference type="InterPro" id="IPR018062">
    <property type="entry name" value="HTH_AraC-typ_CS"/>
</dbReference>
<feature type="transmembrane region" description="Helical" evidence="13">
    <location>
        <begin position="768"/>
        <end position="792"/>
    </location>
</feature>
<dbReference type="GO" id="GO:0003700">
    <property type="term" value="F:DNA-binding transcription factor activity"/>
    <property type="evidence" value="ECO:0007669"/>
    <property type="project" value="InterPro"/>
</dbReference>
<dbReference type="Proteomes" id="UP000184164">
    <property type="component" value="Unassembled WGS sequence"/>
</dbReference>
<keyword evidence="10" id="KW-0238">DNA-binding</keyword>
<keyword evidence="13" id="KW-1133">Transmembrane helix</keyword>
<dbReference type="Pfam" id="PF00072">
    <property type="entry name" value="Response_reg"/>
    <property type="match status" value="1"/>
</dbReference>
<dbReference type="GO" id="GO:0005524">
    <property type="term" value="F:ATP binding"/>
    <property type="evidence" value="ECO:0007669"/>
    <property type="project" value="UniProtKB-KW"/>
</dbReference>
<name>A0A1M5FL49_9BACT</name>
<dbReference type="SMART" id="SM00387">
    <property type="entry name" value="HATPase_c"/>
    <property type="match status" value="1"/>
</dbReference>
<evidence type="ECO:0000256" key="11">
    <source>
        <dbReference type="ARBA" id="ARBA00023163"/>
    </source>
</evidence>
<feature type="domain" description="Response regulatory" evidence="17">
    <location>
        <begin position="1095"/>
        <end position="1210"/>
    </location>
</feature>
<feature type="signal peptide" evidence="14">
    <location>
        <begin position="1"/>
        <end position="19"/>
    </location>
</feature>
<evidence type="ECO:0000313" key="18">
    <source>
        <dbReference type="EMBL" id="SHF92215.1"/>
    </source>
</evidence>
<comment type="catalytic activity">
    <reaction evidence="1">
        <text>ATP + protein L-histidine = ADP + protein N-phospho-L-histidine.</text>
        <dbReference type="EC" id="2.7.13.3"/>
    </reaction>
</comment>
<dbReference type="SMART" id="SM00448">
    <property type="entry name" value="REC"/>
    <property type="match status" value="1"/>
</dbReference>
<dbReference type="GO" id="GO:0043565">
    <property type="term" value="F:sequence-specific DNA binding"/>
    <property type="evidence" value="ECO:0007669"/>
    <property type="project" value="InterPro"/>
</dbReference>
<dbReference type="InterPro" id="IPR003594">
    <property type="entry name" value="HATPase_dom"/>
</dbReference>
<proteinExistence type="predicted"/>
<dbReference type="InterPro" id="IPR036097">
    <property type="entry name" value="HisK_dim/P_sf"/>
</dbReference>
<evidence type="ECO:0000256" key="9">
    <source>
        <dbReference type="ARBA" id="ARBA00023015"/>
    </source>
</evidence>
<dbReference type="PROSITE" id="PS50109">
    <property type="entry name" value="HIS_KIN"/>
    <property type="match status" value="1"/>
</dbReference>
<dbReference type="PROSITE" id="PS50110">
    <property type="entry name" value="RESPONSE_REGULATORY"/>
    <property type="match status" value="1"/>
</dbReference>
<keyword evidence="14" id="KW-0732">Signal</keyword>
<keyword evidence="7" id="KW-0067">ATP-binding</keyword>
<keyword evidence="13" id="KW-0472">Membrane</keyword>
<evidence type="ECO:0000256" key="14">
    <source>
        <dbReference type="SAM" id="SignalP"/>
    </source>
</evidence>
<dbReference type="Gene3D" id="1.10.10.60">
    <property type="entry name" value="Homeodomain-like"/>
    <property type="match status" value="1"/>
</dbReference>
<dbReference type="CDD" id="cd00075">
    <property type="entry name" value="HATPase"/>
    <property type="match status" value="1"/>
</dbReference>
<dbReference type="PROSITE" id="PS00041">
    <property type="entry name" value="HTH_ARAC_FAMILY_1"/>
    <property type="match status" value="1"/>
</dbReference>
<dbReference type="Gene3D" id="3.40.50.2300">
    <property type="match status" value="1"/>
</dbReference>
<dbReference type="PROSITE" id="PS01124">
    <property type="entry name" value="HTH_ARAC_FAMILY_2"/>
    <property type="match status" value="1"/>
</dbReference>
<dbReference type="SUPFAM" id="SSF63829">
    <property type="entry name" value="Calcium-dependent phosphotriesterase"/>
    <property type="match status" value="3"/>
</dbReference>
<keyword evidence="13" id="KW-0812">Transmembrane</keyword>
<keyword evidence="3 12" id="KW-0597">Phosphoprotein</keyword>
<dbReference type="Pfam" id="PF07494">
    <property type="entry name" value="Reg_prop"/>
    <property type="match status" value="4"/>
</dbReference>
<dbReference type="InterPro" id="IPR003661">
    <property type="entry name" value="HisK_dim/P_dom"/>
</dbReference>
<feature type="domain" description="Histidine kinase" evidence="16">
    <location>
        <begin position="826"/>
        <end position="1052"/>
    </location>
</feature>
<dbReference type="GO" id="GO:0000155">
    <property type="term" value="F:phosphorelay sensor kinase activity"/>
    <property type="evidence" value="ECO:0007669"/>
    <property type="project" value="InterPro"/>
</dbReference>
<dbReference type="SMART" id="SM00388">
    <property type="entry name" value="HisKA"/>
    <property type="match status" value="1"/>
</dbReference>
<gene>
    <name evidence="18" type="ORF">SAMN05444274_11328</name>
</gene>
<dbReference type="InterPro" id="IPR005467">
    <property type="entry name" value="His_kinase_dom"/>
</dbReference>
<keyword evidence="6 18" id="KW-0418">Kinase</keyword>
<dbReference type="RefSeq" id="WP_073003350.1">
    <property type="nucleotide sequence ID" value="NZ_FQUM01000013.1"/>
</dbReference>
<evidence type="ECO:0000256" key="2">
    <source>
        <dbReference type="ARBA" id="ARBA00012438"/>
    </source>
</evidence>
<dbReference type="Gene3D" id="1.10.287.130">
    <property type="match status" value="1"/>
</dbReference>
<dbReference type="CDD" id="cd00082">
    <property type="entry name" value="HisKA"/>
    <property type="match status" value="1"/>
</dbReference>
<dbReference type="PANTHER" id="PTHR43547">
    <property type="entry name" value="TWO-COMPONENT HISTIDINE KINASE"/>
    <property type="match status" value="1"/>
</dbReference>
<dbReference type="PANTHER" id="PTHR43547:SF2">
    <property type="entry name" value="HYBRID SIGNAL TRANSDUCTION HISTIDINE KINASE C"/>
    <property type="match status" value="1"/>
</dbReference>
<dbReference type="CDD" id="cd17574">
    <property type="entry name" value="REC_OmpR"/>
    <property type="match status" value="1"/>
</dbReference>
<dbReference type="Gene3D" id="2.60.40.10">
    <property type="entry name" value="Immunoglobulins"/>
    <property type="match status" value="1"/>
</dbReference>
<dbReference type="PRINTS" id="PR00344">
    <property type="entry name" value="BCTRLSENSOR"/>
</dbReference>
<dbReference type="FunFam" id="1.10.287.130:FF:000045">
    <property type="entry name" value="Two-component system sensor histidine kinase/response regulator"/>
    <property type="match status" value="1"/>
</dbReference>
<sequence>MIKLLLFFCIFLFSINSWSNSDRINFFHYTNENGLPSSYAKDITQDYLGFIWVATRNTISRFDGKHFKNFTAVDYQGNISKIWGMRFVYSNDTSLIIETTNNDFYAFNFELEQFEPYNILNELQPGINVQDSDQGLWITKNSSISHFDIVGQKFLMFKERIEFADIPEEVVLMHVREKNNLIVALTSTQHIMVFDTERSLQRQFELPKDIVQGDIGILFLDKNNNAWLGEYGNGLYRINLTNGQISRFSSEVKGNRYILHNMVHDICEDELGRTWIGTENGLCIWSPYTESFSYHQYDINNPQGLNTNPIYNIFCDREGNMWLGTYFGGINFWGSNTTFFKYWEAGQAAHHISGNAVSCITEDNKGNVWIGMEDAGINCIDPEKEIITRVIDESVGLSYNNVHDILFDTENRMWIATYSGGVNILDMSTNRFDYINTVNNPVLPADNIYSLQQMGDSIFISTSAGVAVYNLNSKNISLFNDEVFDNIQVESMHKDKDRMWFSSAVGIYFTDRDAINVKMFDKFPDLKNINFVKVDSKGRIWTGDYREGLWGYDYSKDTVYHYNERNGFPFTWIFSMEEGIDGTFWVSGDKGLVKFNPEINKINWFNKESGLPFEQFNYRASFRDKSGMIYFGGNNGMVSFNEKWEQEEKKEMNVVFRGMQLFNQELKPGQTSALKISLNEHPEINLKYKENVFTIEYSALNFQNKGNCHYAYYLEGFENDWNLVGNRDFATYTNLNPGTYYFHVKASVDNNQWDNQFNTVKVVIEPPFWLSCWGFVIYFLLMVLALSIFIAVSRKIRKSRLQVEIERREKMYLTDLNNFKLEFFTNVSHELRTPLTLIIGPLTRIINEEKLTPALNNKMKGIKNNASRLLFLINQLLDFRKTEIGKEKLTVSQQEIGKLIKQIEEYFSNAAKDKGIELEFVYDKLNSKVWIDSKKIETILVNIISNALKYTNEGGTVSVYSELVSDNDEDSVNAFMCTVKDNGVGIEISKLNKIFERFYRDDLVSSGRNDEGGSGIGLALANNLVKLHKGSINVTSEKGKGSVFTIKIPVARKEYKDDEIILAEKQYNIQTLSRDKVTTILSTDKELHKISKKSNILVIDDNRELLDFITETLVNDYSVTTAVDGAQGIEKVGNTNFDIIISDVMMPYIDGFELTRKLKSDIQTSHIPIILLTAKSGDESKFEGLQTGADYYIEKPFLPHILKQLIENVLKTRQNLFKRFKSDLTMLPKDVAVVDSDIELIEKITKLVEDNIDIPNLDVQFIIDEIGISRSLLHLKLKKLTDCSATEFVRSIRLREAARLIAERKCNISEAAYRTGFSTPAYFSRRFKEYFGKSPKDYFNN</sequence>
<dbReference type="InterPro" id="IPR004358">
    <property type="entry name" value="Sig_transdc_His_kin-like_C"/>
</dbReference>
<evidence type="ECO:0000256" key="12">
    <source>
        <dbReference type="PROSITE-ProRule" id="PRU00169"/>
    </source>
</evidence>
<dbReference type="FunFam" id="3.30.565.10:FF:000037">
    <property type="entry name" value="Hybrid sensor histidine kinase/response regulator"/>
    <property type="match status" value="1"/>
</dbReference>
<dbReference type="FunFam" id="2.60.40.10:FF:000791">
    <property type="entry name" value="Two-component system sensor histidine kinase/response regulator"/>
    <property type="match status" value="1"/>
</dbReference>
<reference evidence="18 19" key="1">
    <citation type="submission" date="2016-11" db="EMBL/GenBank/DDBJ databases">
        <authorList>
            <person name="Jaros S."/>
            <person name="Januszkiewicz K."/>
            <person name="Wedrychowicz H."/>
        </authorList>
    </citation>
    <scope>NUCLEOTIDE SEQUENCE [LARGE SCALE GENOMIC DNA]</scope>
    <source>
        <strain evidence="18 19">DSM 26910</strain>
    </source>
</reference>
<feature type="modified residue" description="4-aspartylphosphate" evidence="12">
    <location>
        <position position="1143"/>
    </location>
</feature>
<evidence type="ECO:0000259" key="17">
    <source>
        <dbReference type="PROSITE" id="PS50110"/>
    </source>
</evidence>
<feature type="domain" description="HTH araC/xylS-type" evidence="15">
    <location>
        <begin position="1242"/>
        <end position="1341"/>
    </location>
</feature>
<evidence type="ECO:0000256" key="1">
    <source>
        <dbReference type="ARBA" id="ARBA00000085"/>
    </source>
</evidence>
<dbReference type="STRING" id="1484053.SAMN05444274_11328"/>
<evidence type="ECO:0000256" key="7">
    <source>
        <dbReference type="ARBA" id="ARBA00022840"/>
    </source>
</evidence>